<dbReference type="EMBL" id="KI392567">
    <property type="protein sequence ID" value="ERN13575.1"/>
    <property type="molecule type" value="Genomic_DNA"/>
</dbReference>
<dbReference type="PANTHER" id="PTHR36794:SF1">
    <property type="entry name" value="TRANSMEMBRANE PROTEIN"/>
    <property type="match status" value="1"/>
</dbReference>
<dbReference type="STRING" id="13333.W1Q0P5"/>
<organism evidence="3 4">
    <name type="scientific">Amborella trichopoda</name>
    <dbReference type="NCBI Taxonomy" id="13333"/>
    <lineage>
        <taxon>Eukaryota</taxon>
        <taxon>Viridiplantae</taxon>
        <taxon>Streptophyta</taxon>
        <taxon>Embryophyta</taxon>
        <taxon>Tracheophyta</taxon>
        <taxon>Spermatophyta</taxon>
        <taxon>Magnoliopsida</taxon>
        <taxon>Amborellales</taxon>
        <taxon>Amborellaceae</taxon>
        <taxon>Amborella</taxon>
    </lineage>
</organism>
<gene>
    <name evidence="3" type="ORF">AMTR_s00049p00015390</name>
</gene>
<dbReference type="Proteomes" id="UP000017836">
    <property type="component" value="Unassembled WGS sequence"/>
</dbReference>
<evidence type="ECO:0008006" key="5">
    <source>
        <dbReference type="Google" id="ProtNLM"/>
    </source>
</evidence>
<feature type="region of interest" description="Disordered" evidence="1">
    <location>
        <begin position="83"/>
        <end position="104"/>
    </location>
</feature>
<sequence length="104" mass="12144">MSGDENKGQRASEVAEFNLRSSVEERYKKIREHAETYPYLWASYIVVYGGLGVYLTYRWTKLRRTEARVRVLQERLRKLAEAEEAAHTIDKSQSVGSMDKSQNR</sequence>
<dbReference type="KEGG" id="atr:18441859"/>
<dbReference type="PANTHER" id="PTHR36794">
    <property type="entry name" value="TRANSMEMBRANE PROTEIN"/>
    <property type="match status" value="1"/>
</dbReference>
<protein>
    <recommendedName>
        <fullName evidence="5">Transmembrane protein</fullName>
    </recommendedName>
</protein>
<dbReference type="HOGENOM" id="CLU_126223_0_0_1"/>
<dbReference type="eggNOG" id="ENOG502S9D2">
    <property type="taxonomic scope" value="Eukaryota"/>
</dbReference>
<keyword evidence="2" id="KW-1133">Transmembrane helix</keyword>
<accession>W1Q0P5</accession>
<evidence type="ECO:0000256" key="2">
    <source>
        <dbReference type="SAM" id="Phobius"/>
    </source>
</evidence>
<proteinExistence type="predicted"/>
<evidence type="ECO:0000313" key="4">
    <source>
        <dbReference type="Proteomes" id="UP000017836"/>
    </source>
</evidence>
<evidence type="ECO:0000256" key="1">
    <source>
        <dbReference type="SAM" id="MobiDB-lite"/>
    </source>
</evidence>
<feature type="transmembrane region" description="Helical" evidence="2">
    <location>
        <begin position="39"/>
        <end position="57"/>
    </location>
</feature>
<dbReference type="Gramene" id="ERN13575">
    <property type="protein sequence ID" value="ERN13575"/>
    <property type="gene ID" value="AMTR_s00049p00015390"/>
</dbReference>
<dbReference type="OrthoDB" id="1925472at2759"/>
<keyword evidence="2" id="KW-0472">Membrane</keyword>
<feature type="compositionally biased region" description="Polar residues" evidence="1">
    <location>
        <begin position="91"/>
        <end position="104"/>
    </location>
</feature>
<dbReference type="OMA" id="WASYGVV"/>
<reference evidence="4" key="1">
    <citation type="journal article" date="2013" name="Science">
        <title>The Amborella genome and the evolution of flowering plants.</title>
        <authorList>
            <consortium name="Amborella Genome Project"/>
        </authorList>
    </citation>
    <scope>NUCLEOTIDE SEQUENCE [LARGE SCALE GENOMIC DNA]</scope>
</reference>
<dbReference type="AlphaFoldDB" id="W1Q0P5"/>
<keyword evidence="4" id="KW-1185">Reference proteome</keyword>
<name>W1Q0P5_AMBTC</name>
<evidence type="ECO:0000313" key="3">
    <source>
        <dbReference type="EMBL" id="ERN13575.1"/>
    </source>
</evidence>
<keyword evidence="2" id="KW-0812">Transmembrane</keyword>